<protein>
    <submittedName>
        <fullName evidence="1">Uncharacterized protein</fullName>
    </submittedName>
</protein>
<comment type="caution">
    <text evidence="1">The sequence shown here is derived from an EMBL/GenBank/DDBJ whole genome shotgun (WGS) entry which is preliminary data.</text>
</comment>
<organism evidence="1 2">
    <name type="scientific">Penicillium concentricum</name>
    <dbReference type="NCBI Taxonomy" id="293559"/>
    <lineage>
        <taxon>Eukaryota</taxon>
        <taxon>Fungi</taxon>
        <taxon>Dikarya</taxon>
        <taxon>Ascomycota</taxon>
        <taxon>Pezizomycotina</taxon>
        <taxon>Eurotiomycetes</taxon>
        <taxon>Eurotiomycetidae</taxon>
        <taxon>Eurotiales</taxon>
        <taxon>Aspergillaceae</taxon>
        <taxon>Penicillium</taxon>
    </lineage>
</organism>
<gene>
    <name evidence="1" type="ORF">N7517_001510</name>
</gene>
<dbReference type="RefSeq" id="XP_056583375.1">
    <property type="nucleotide sequence ID" value="XM_056719240.1"/>
</dbReference>
<dbReference type="EMBL" id="JAPZBT010000001">
    <property type="protein sequence ID" value="KAJ5383599.1"/>
    <property type="molecule type" value="Genomic_DNA"/>
</dbReference>
<dbReference type="GeneID" id="81458423"/>
<keyword evidence="2" id="KW-1185">Reference proteome</keyword>
<proteinExistence type="predicted"/>
<reference evidence="1" key="1">
    <citation type="submission" date="2022-12" db="EMBL/GenBank/DDBJ databases">
        <authorList>
            <person name="Petersen C."/>
        </authorList>
    </citation>
    <scope>NUCLEOTIDE SEQUENCE</scope>
    <source>
        <strain evidence="1">IBT 3081</strain>
    </source>
</reference>
<evidence type="ECO:0000313" key="1">
    <source>
        <dbReference type="EMBL" id="KAJ5383599.1"/>
    </source>
</evidence>
<dbReference type="AlphaFoldDB" id="A0A9W9SU59"/>
<accession>A0A9W9SU59</accession>
<dbReference type="Proteomes" id="UP001147752">
    <property type="component" value="Unassembled WGS sequence"/>
</dbReference>
<name>A0A9W9SU59_9EURO</name>
<reference evidence="1" key="2">
    <citation type="journal article" date="2023" name="IMA Fungus">
        <title>Comparative genomic study of the Penicillium genus elucidates a diverse pangenome and 15 lateral gene transfer events.</title>
        <authorList>
            <person name="Petersen C."/>
            <person name="Sorensen T."/>
            <person name="Nielsen M.R."/>
            <person name="Sondergaard T.E."/>
            <person name="Sorensen J.L."/>
            <person name="Fitzpatrick D.A."/>
            <person name="Frisvad J.C."/>
            <person name="Nielsen K.L."/>
        </authorList>
    </citation>
    <scope>NUCLEOTIDE SEQUENCE</scope>
    <source>
        <strain evidence="1">IBT 3081</strain>
    </source>
</reference>
<sequence length="69" mass="7559">MCGVSSIRAELILDGPEQLPPCQVLWFYSGLAEVASLRSDMIAGNAQEIFDSKHMELTSSPNLSNFERG</sequence>
<evidence type="ECO:0000313" key="2">
    <source>
        <dbReference type="Proteomes" id="UP001147752"/>
    </source>
</evidence>